<proteinExistence type="predicted"/>
<dbReference type="EMBL" id="VOEI01000006">
    <property type="protein sequence ID" value="TWR24640.1"/>
    <property type="molecule type" value="Genomic_DNA"/>
</dbReference>
<accession>A0A563TZT7</accession>
<evidence type="ECO:0000313" key="1">
    <source>
        <dbReference type="EMBL" id="TWR24640.1"/>
    </source>
</evidence>
<protein>
    <submittedName>
        <fullName evidence="1">Uncharacterized protein</fullName>
    </submittedName>
</protein>
<gene>
    <name evidence="1" type="ORF">FPZ42_16245</name>
</gene>
<dbReference type="AlphaFoldDB" id="A0A563TZT7"/>
<reference evidence="1 2" key="1">
    <citation type="submission" date="2019-07" db="EMBL/GenBank/DDBJ databases">
        <authorList>
            <person name="Kim J."/>
        </authorList>
    </citation>
    <scope>NUCLEOTIDE SEQUENCE [LARGE SCALE GENOMIC DNA]</scope>
    <source>
        <strain evidence="1 2">MJ1a</strain>
    </source>
</reference>
<organism evidence="1 2">
    <name type="scientific">Mucilaginibacter achroorhodeus</name>
    <dbReference type="NCBI Taxonomy" id="2599294"/>
    <lineage>
        <taxon>Bacteria</taxon>
        <taxon>Pseudomonadati</taxon>
        <taxon>Bacteroidota</taxon>
        <taxon>Sphingobacteriia</taxon>
        <taxon>Sphingobacteriales</taxon>
        <taxon>Sphingobacteriaceae</taxon>
        <taxon>Mucilaginibacter</taxon>
    </lineage>
</organism>
<name>A0A563TZT7_9SPHI</name>
<evidence type="ECO:0000313" key="2">
    <source>
        <dbReference type="Proteomes" id="UP000318010"/>
    </source>
</evidence>
<dbReference type="Proteomes" id="UP000318010">
    <property type="component" value="Unassembled WGS sequence"/>
</dbReference>
<dbReference type="RefSeq" id="WP_146272900.1">
    <property type="nucleotide sequence ID" value="NZ_VOEI01000006.1"/>
</dbReference>
<dbReference type="OrthoDB" id="797578at2"/>
<sequence length="129" mass="14421">MLKKIWRWLTQARINIKSSLSFGKDFANDVKSIVDSPLFDVVTALTPSGLDDVALAAFRKFIEDLINQLNWADKNLTNSDEVEKTIILHSLSAAAAFWKGKFEETDLSLQTTLSTAQLIYDGSKVDLKV</sequence>
<keyword evidence="2" id="KW-1185">Reference proteome</keyword>
<comment type="caution">
    <text evidence="1">The sequence shown here is derived from an EMBL/GenBank/DDBJ whole genome shotgun (WGS) entry which is preliminary data.</text>
</comment>